<reference evidence="2" key="1">
    <citation type="journal article" date="2019" name="Int. J. Syst. Evol. Microbiol.">
        <title>The Global Catalogue of Microorganisms (GCM) 10K type strain sequencing project: providing services to taxonomists for standard genome sequencing and annotation.</title>
        <authorList>
            <consortium name="The Broad Institute Genomics Platform"/>
            <consortium name="The Broad Institute Genome Sequencing Center for Infectious Disease"/>
            <person name="Wu L."/>
            <person name="Ma J."/>
        </authorList>
    </citation>
    <scope>NUCLEOTIDE SEQUENCE [LARGE SCALE GENOMIC DNA]</scope>
    <source>
        <strain evidence="2">NBRC 111980</strain>
    </source>
</reference>
<name>A0ABQ5XMM6_9GAMM</name>
<dbReference type="EMBL" id="BSOB01000005">
    <property type="protein sequence ID" value="GLQ91669.1"/>
    <property type="molecule type" value="Genomic_DNA"/>
</dbReference>
<gene>
    <name evidence="1" type="ORF">GCM10007901_06190</name>
</gene>
<proteinExistence type="predicted"/>
<evidence type="ECO:0008006" key="3">
    <source>
        <dbReference type="Google" id="ProtNLM"/>
    </source>
</evidence>
<evidence type="ECO:0000313" key="1">
    <source>
        <dbReference type="EMBL" id="GLQ91669.1"/>
    </source>
</evidence>
<sequence length="183" mass="20699">MVVATIATGLPARASQDVPKPQQTPNLSGVHDFDFFIGSWRTHSRRLKYRLVGSHDWEEFDGTIRSFSLMGGLANVDDTEFDTPEGVYRGVAPRAYDPKTGLWAIWWIDGRNPHGALDPPVKGRFVHGIGTFYASDTLRGKPIKVRFIWSQITPTTAHWEQAYSGDGGRTWETNWIQDVRRVK</sequence>
<organism evidence="1 2">
    <name type="scientific">Dyella acidisoli</name>
    <dbReference type="NCBI Taxonomy" id="1867834"/>
    <lineage>
        <taxon>Bacteria</taxon>
        <taxon>Pseudomonadati</taxon>
        <taxon>Pseudomonadota</taxon>
        <taxon>Gammaproteobacteria</taxon>
        <taxon>Lysobacterales</taxon>
        <taxon>Rhodanobacteraceae</taxon>
        <taxon>Dyella</taxon>
    </lineage>
</organism>
<comment type="caution">
    <text evidence="1">The sequence shown here is derived from an EMBL/GenBank/DDBJ whole genome shotgun (WGS) entry which is preliminary data.</text>
</comment>
<keyword evidence="2" id="KW-1185">Reference proteome</keyword>
<dbReference type="Proteomes" id="UP001156670">
    <property type="component" value="Unassembled WGS sequence"/>
</dbReference>
<evidence type="ECO:0000313" key="2">
    <source>
        <dbReference type="Proteomes" id="UP001156670"/>
    </source>
</evidence>
<accession>A0ABQ5XMM6</accession>
<protein>
    <recommendedName>
        <fullName evidence="3">DUF1579 domain-containing protein</fullName>
    </recommendedName>
</protein>